<evidence type="ECO:0000313" key="1">
    <source>
        <dbReference type="EMBL" id="MFD2601303.1"/>
    </source>
</evidence>
<name>A0ABW5NRW7_9FLAO</name>
<keyword evidence="2" id="KW-1185">Reference proteome</keyword>
<dbReference type="RefSeq" id="WP_147278072.1">
    <property type="nucleotide sequence ID" value="NZ_JBHUMD010000005.1"/>
</dbReference>
<sequence length="134" mass="16039">MHNYTMTFKYDGEFDLPDEPEVRDRELPAMVLEKLEKHQFELVDFNLTENYDREHAKVYISDPYIHRSVLEIRLDLSMTDLKSRKSIYARCLDALQDDELNLERAFENDDKEKGMLQSIIVFEMRNNHNVEHNA</sequence>
<protein>
    <submittedName>
        <fullName evidence="1">Uncharacterized protein</fullName>
    </submittedName>
</protein>
<comment type="caution">
    <text evidence="1">The sequence shown here is derived from an EMBL/GenBank/DDBJ whole genome shotgun (WGS) entry which is preliminary data.</text>
</comment>
<reference evidence="2" key="1">
    <citation type="journal article" date="2019" name="Int. J. Syst. Evol. Microbiol.">
        <title>The Global Catalogue of Microorganisms (GCM) 10K type strain sequencing project: providing services to taxonomists for standard genome sequencing and annotation.</title>
        <authorList>
            <consortium name="The Broad Institute Genomics Platform"/>
            <consortium name="The Broad Institute Genome Sequencing Center for Infectious Disease"/>
            <person name="Wu L."/>
            <person name="Ma J."/>
        </authorList>
    </citation>
    <scope>NUCLEOTIDE SEQUENCE [LARGE SCALE GENOMIC DNA]</scope>
    <source>
        <strain evidence="2">KCTC 42107</strain>
    </source>
</reference>
<evidence type="ECO:0000313" key="2">
    <source>
        <dbReference type="Proteomes" id="UP001597480"/>
    </source>
</evidence>
<gene>
    <name evidence="1" type="ORF">ACFSR3_04480</name>
</gene>
<proteinExistence type="predicted"/>
<dbReference type="EMBL" id="JBHUMD010000005">
    <property type="protein sequence ID" value="MFD2601303.1"/>
    <property type="molecule type" value="Genomic_DNA"/>
</dbReference>
<accession>A0ABW5NRW7</accession>
<organism evidence="1 2">
    <name type="scientific">Flavobacterium suzhouense</name>
    <dbReference type="NCBI Taxonomy" id="1529638"/>
    <lineage>
        <taxon>Bacteria</taxon>
        <taxon>Pseudomonadati</taxon>
        <taxon>Bacteroidota</taxon>
        <taxon>Flavobacteriia</taxon>
        <taxon>Flavobacteriales</taxon>
        <taxon>Flavobacteriaceae</taxon>
        <taxon>Flavobacterium</taxon>
    </lineage>
</organism>
<dbReference type="Proteomes" id="UP001597480">
    <property type="component" value="Unassembled WGS sequence"/>
</dbReference>